<dbReference type="InterPro" id="IPR053154">
    <property type="entry name" value="c-di-AMP_regulator"/>
</dbReference>
<dbReference type="InterPro" id="IPR012505">
    <property type="entry name" value="YbbR"/>
</dbReference>
<gene>
    <name evidence="2" type="ORF">ERS852397_00019</name>
</gene>
<dbReference type="PANTHER" id="PTHR37804">
    <property type="entry name" value="CDAA REGULATORY PROTEIN CDAR"/>
    <property type="match status" value="1"/>
</dbReference>
<dbReference type="PANTHER" id="PTHR37804:SF1">
    <property type="entry name" value="CDAA REGULATORY PROTEIN CDAR"/>
    <property type="match status" value="1"/>
</dbReference>
<dbReference type="Gene3D" id="2.170.120.40">
    <property type="entry name" value="YbbR-like domain"/>
    <property type="match status" value="1"/>
</dbReference>
<keyword evidence="1" id="KW-0812">Transmembrane</keyword>
<evidence type="ECO:0000313" key="3">
    <source>
        <dbReference type="Proteomes" id="UP000095517"/>
    </source>
</evidence>
<proteinExistence type="predicted"/>
<dbReference type="AlphaFoldDB" id="A0A173WAG1"/>
<dbReference type="Gene3D" id="2.170.120.30">
    <property type="match status" value="1"/>
</dbReference>
<evidence type="ECO:0000256" key="1">
    <source>
        <dbReference type="SAM" id="Phobius"/>
    </source>
</evidence>
<dbReference type="Proteomes" id="UP000095517">
    <property type="component" value="Unassembled WGS sequence"/>
</dbReference>
<keyword evidence="1" id="KW-1133">Transmembrane helix</keyword>
<feature type="transmembrane region" description="Helical" evidence="1">
    <location>
        <begin position="32"/>
        <end position="48"/>
    </location>
</feature>
<dbReference type="EMBL" id="CYZH01000001">
    <property type="protein sequence ID" value="CUN35936.1"/>
    <property type="molecule type" value="Genomic_DNA"/>
</dbReference>
<organism evidence="2 3">
    <name type="scientific">Bacteroides finegoldii</name>
    <dbReference type="NCBI Taxonomy" id="338188"/>
    <lineage>
        <taxon>Bacteria</taxon>
        <taxon>Pseudomonadati</taxon>
        <taxon>Bacteroidota</taxon>
        <taxon>Bacteroidia</taxon>
        <taxon>Bacteroidales</taxon>
        <taxon>Bacteroidaceae</taxon>
        <taxon>Bacteroides</taxon>
    </lineage>
</organism>
<sequence length="339" mass="38603">MPMFDRREIRYTYLKLSKRIKDFLLSDKSREFLIFLFFFLIASGFWLLQTLNNDYEADFSIPVRIKDVPNNVVLTSEPPSELHVRVKDKGTVLLNYMLGKSFFPVNLSFPDYKGKDNHVKIYASDFEKKIISQLNVSSKILSIKPDTLDYIYSEGKSKLVPVRLQGKVTAGLQYYVSDTICNPDSVLIYAPEGILDTITTAYTQKINLENISDTTRQRVSLSPVKGVKFVPSSVEMTFPVDIYTEKTVEVPLHGINFPADKVLRAFPSKVQITFQVGLKRFRSIKASDFVINVSYEELLKLGSDKYTVKLKSFPSGINQIRITPAQVDFLIEQISSNGD</sequence>
<accession>A0A173WAG1</accession>
<dbReference type="Pfam" id="PF07949">
    <property type="entry name" value="YbbR"/>
    <property type="match status" value="1"/>
</dbReference>
<dbReference type="STRING" id="338188.ERS852397_00019"/>
<name>A0A173WAG1_9BACE</name>
<evidence type="ECO:0000313" key="2">
    <source>
        <dbReference type="EMBL" id="CUN35936.1"/>
    </source>
</evidence>
<reference evidence="2 3" key="1">
    <citation type="submission" date="2015-09" db="EMBL/GenBank/DDBJ databases">
        <authorList>
            <consortium name="Pathogen Informatics"/>
        </authorList>
    </citation>
    <scope>NUCLEOTIDE SEQUENCE [LARGE SCALE GENOMIC DNA]</scope>
    <source>
        <strain evidence="2 3">2789STDY5608840</strain>
    </source>
</reference>
<keyword evidence="1" id="KW-0472">Membrane</keyword>
<protein>
    <submittedName>
        <fullName evidence="2">YbbR-like protein</fullName>
    </submittedName>
</protein>